<dbReference type="RefSeq" id="WP_069909123.1">
    <property type="nucleotide sequence ID" value="NZ_LAJE02000143.1"/>
</dbReference>
<keyword evidence="6 8" id="KW-1133">Transmembrane helix</keyword>
<dbReference type="Proteomes" id="UP000095463">
    <property type="component" value="Unassembled WGS sequence"/>
</dbReference>
<feature type="transmembrane region" description="Helical" evidence="8">
    <location>
        <begin position="280"/>
        <end position="300"/>
    </location>
</feature>
<dbReference type="GO" id="GO:0022857">
    <property type="term" value="F:transmembrane transporter activity"/>
    <property type="evidence" value="ECO:0007669"/>
    <property type="project" value="InterPro"/>
</dbReference>
<dbReference type="PANTHER" id="PTHR32196">
    <property type="entry name" value="ABC TRANSPORTER PERMEASE PROTEIN YPHD-RELATED-RELATED"/>
    <property type="match status" value="1"/>
</dbReference>
<gene>
    <name evidence="9" type="ORF">VW23_015015</name>
</gene>
<evidence type="ECO:0000256" key="4">
    <source>
        <dbReference type="ARBA" id="ARBA00022519"/>
    </source>
</evidence>
<feature type="transmembrane region" description="Helical" evidence="8">
    <location>
        <begin position="59"/>
        <end position="91"/>
    </location>
</feature>
<feature type="transmembrane region" description="Helical" evidence="8">
    <location>
        <begin position="111"/>
        <end position="130"/>
    </location>
</feature>
<evidence type="ECO:0000313" key="9">
    <source>
        <dbReference type="EMBL" id="OEO31703.1"/>
    </source>
</evidence>
<feature type="transmembrane region" description="Helical" evidence="8">
    <location>
        <begin position="142"/>
        <end position="160"/>
    </location>
</feature>
<name>A0A1E5XT04_9HYPH</name>
<dbReference type="PANTHER" id="PTHR32196:SF21">
    <property type="entry name" value="ABC TRANSPORTER PERMEASE PROTEIN YPHD-RELATED"/>
    <property type="match status" value="1"/>
</dbReference>
<dbReference type="GO" id="GO:0005886">
    <property type="term" value="C:plasma membrane"/>
    <property type="evidence" value="ECO:0007669"/>
    <property type="project" value="UniProtKB-SubCell"/>
</dbReference>
<protein>
    <submittedName>
        <fullName evidence="9">Sugar ABC transporter permease</fullName>
    </submittedName>
</protein>
<evidence type="ECO:0000256" key="1">
    <source>
        <dbReference type="ARBA" id="ARBA00004651"/>
    </source>
</evidence>
<keyword evidence="10" id="KW-1185">Reference proteome</keyword>
<dbReference type="AlphaFoldDB" id="A0A1E5XT04"/>
<feature type="transmembrane region" description="Helical" evidence="8">
    <location>
        <begin position="231"/>
        <end position="253"/>
    </location>
</feature>
<feature type="transmembrane region" description="Helical" evidence="8">
    <location>
        <begin position="312"/>
        <end position="332"/>
    </location>
</feature>
<evidence type="ECO:0000256" key="6">
    <source>
        <dbReference type="ARBA" id="ARBA00022989"/>
    </source>
</evidence>
<reference evidence="9 10" key="1">
    <citation type="journal article" date="2015" name="Genome Announc.">
        <title>Genome Assemblies of Three Soil-Associated Devosia species: D. insulae, D. limi, and D. soli.</title>
        <authorList>
            <person name="Hassan Y.I."/>
            <person name="Lepp D."/>
            <person name="Zhou T."/>
        </authorList>
    </citation>
    <scope>NUCLEOTIDE SEQUENCE [LARGE SCALE GENOMIC DNA]</scope>
    <source>
        <strain evidence="9 10">DS-56</strain>
    </source>
</reference>
<dbReference type="Pfam" id="PF02653">
    <property type="entry name" value="BPD_transp_2"/>
    <property type="match status" value="1"/>
</dbReference>
<dbReference type="InterPro" id="IPR001851">
    <property type="entry name" value="ABC_transp_permease"/>
</dbReference>
<evidence type="ECO:0000256" key="7">
    <source>
        <dbReference type="ARBA" id="ARBA00023136"/>
    </source>
</evidence>
<proteinExistence type="predicted"/>
<evidence type="ECO:0000256" key="3">
    <source>
        <dbReference type="ARBA" id="ARBA00022475"/>
    </source>
</evidence>
<dbReference type="EMBL" id="LAJE02000143">
    <property type="protein sequence ID" value="OEO31703.1"/>
    <property type="molecule type" value="Genomic_DNA"/>
</dbReference>
<comment type="caution">
    <text evidence="9">The sequence shown here is derived from an EMBL/GenBank/DDBJ whole genome shotgun (WGS) entry which is preliminary data.</text>
</comment>
<feature type="transmembrane region" description="Helical" evidence="8">
    <location>
        <begin position="22"/>
        <end position="38"/>
    </location>
</feature>
<evidence type="ECO:0000256" key="2">
    <source>
        <dbReference type="ARBA" id="ARBA00022448"/>
    </source>
</evidence>
<keyword evidence="2" id="KW-0813">Transport</keyword>
<sequence>MTTTTEPAEKKGPNSFGILKRFGPLLFLLALVVVFTALKPSFIDPINVFNIMRQISITGLIALGMTFVILTAGIDLSVGSLLAFCGMVAAVVAKGGTANSMSLSAGGGQGFGWFAALLAAVVVGSLAGGVQGLAITRLKVPPFVVTLGGLTIFRGLTLTLSNGGPISGFDASMRWFGTGLVGPVPVPVIIFAVAALLCHLVLRYTRYGRAVYAVGGNAEAARLSGLRVDRILISVYVIVGFFAGLAAFVLSARLNSSEAVAGIGYELTVISAVVIGGTSLFGGIGSVGGTVVGAALIGVLQNGLQFNNVSSYTQSIVIGLILIVAVAFDRWLKSRSRS</sequence>
<comment type="subcellular location">
    <subcellularLocation>
        <location evidence="1">Cell membrane</location>
        <topology evidence="1">Multi-pass membrane protein</topology>
    </subcellularLocation>
</comment>
<dbReference type="OrthoDB" id="7284468at2"/>
<evidence type="ECO:0000256" key="5">
    <source>
        <dbReference type="ARBA" id="ARBA00022692"/>
    </source>
</evidence>
<keyword evidence="5 8" id="KW-0812">Transmembrane</keyword>
<organism evidence="9 10">
    <name type="scientific">Devosia insulae DS-56</name>
    <dbReference type="NCBI Taxonomy" id="1116389"/>
    <lineage>
        <taxon>Bacteria</taxon>
        <taxon>Pseudomonadati</taxon>
        <taxon>Pseudomonadota</taxon>
        <taxon>Alphaproteobacteria</taxon>
        <taxon>Hyphomicrobiales</taxon>
        <taxon>Devosiaceae</taxon>
        <taxon>Devosia</taxon>
    </lineage>
</organism>
<dbReference type="CDD" id="cd06579">
    <property type="entry name" value="TM_PBP1_transp_AraH_like"/>
    <property type="match status" value="1"/>
</dbReference>
<feature type="transmembrane region" description="Helical" evidence="8">
    <location>
        <begin position="180"/>
        <end position="202"/>
    </location>
</feature>
<evidence type="ECO:0000313" key="10">
    <source>
        <dbReference type="Proteomes" id="UP000095463"/>
    </source>
</evidence>
<keyword evidence="4" id="KW-0997">Cell inner membrane</keyword>
<keyword evidence="7 8" id="KW-0472">Membrane</keyword>
<evidence type="ECO:0000256" key="8">
    <source>
        <dbReference type="SAM" id="Phobius"/>
    </source>
</evidence>
<accession>A0A1E5XT04</accession>
<keyword evidence="3" id="KW-1003">Cell membrane</keyword>